<dbReference type="Proteomes" id="UP000308197">
    <property type="component" value="Unassembled WGS sequence"/>
</dbReference>
<dbReference type="EMBL" id="ML212374">
    <property type="protein sequence ID" value="TFK78703.1"/>
    <property type="molecule type" value="Genomic_DNA"/>
</dbReference>
<dbReference type="STRING" id="1314778.A0A5C3NZ22"/>
<accession>A0A5C3NZ22</accession>
<keyword evidence="2" id="KW-1185">Reference proteome</keyword>
<name>A0A5C3NZ22_9APHY</name>
<feature type="non-terminal residue" evidence="1">
    <location>
        <position position="1"/>
    </location>
</feature>
<proteinExistence type="predicted"/>
<protein>
    <submittedName>
        <fullName evidence="1">Uncharacterized protein</fullName>
    </submittedName>
</protein>
<dbReference type="PANTHER" id="PTHR48472:SF1">
    <property type="entry name" value="TC1-LIKE TRANSPOSASE DDE DOMAIN-CONTAINING PROTEIN"/>
    <property type="match status" value="1"/>
</dbReference>
<dbReference type="InterPro" id="IPR036390">
    <property type="entry name" value="WH_DNA-bd_sf"/>
</dbReference>
<dbReference type="SUPFAM" id="SSF46785">
    <property type="entry name" value="Winged helix' DNA-binding domain"/>
    <property type="match status" value="1"/>
</dbReference>
<dbReference type="InterPro" id="IPR036388">
    <property type="entry name" value="WH-like_DNA-bd_sf"/>
</dbReference>
<feature type="non-terminal residue" evidence="1">
    <location>
        <position position="96"/>
    </location>
</feature>
<evidence type="ECO:0000313" key="2">
    <source>
        <dbReference type="Proteomes" id="UP000308197"/>
    </source>
</evidence>
<dbReference type="AlphaFoldDB" id="A0A5C3NZ22"/>
<dbReference type="PANTHER" id="PTHR48472">
    <property type="entry name" value="TC1-LIKE TRANSPOSASE DDE DOMAIN-CONTAINING PROTEIN"/>
    <property type="match status" value="1"/>
</dbReference>
<organism evidence="1 2">
    <name type="scientific">Polyporus arcularius HHB13444</name>
    <dbReference type="NCBI Taxonomy" id="1314778"/>
    <lineage>
        <taxon>Eukaryota</taxon>
        <taxon>Fungi</taxon>
        <taxon>Dikarya</taxon>
        <taxon>Basidiomycota</taxon>
        <taxon>Agaricomycotina</taxon>
        <taxon>Agaricomycetes</taxon>
        <taxon>Polyporales</taxon>
        <taxon>Polyporaceae</taxon>
        <taxon>Polyporus</taxon>
    </lineage>
</organism>
<sequence length="96" mass="10999">EIDFIKALVNENPVVFLDEIQAELEESRGIHVSLATLSRTLHQLSITNKKVSKAALERNQLLRATWLAEWGDVPVEYLVWIDESSVDDLTNQRRRG</sequence>
<reference evidence="1 2" key="1">
    <citation type="journal article" date="2019" name="Nat. Ecol. Evol.">
        <title>Megaphylogeny resolves global patterns of mushroom evolution.</title>
        <authorList>
            <person name="Varga T."/>
            <person name="Krizsan K."/>
            <person name="Foldi C."/>
            <person name="Dima B."/>
            <person name="Sanchez-Garcia M."/>
            <person name="Sanchez-Ramirez S."/>
            <person name="Szollosi G.J."/>
            <person name="Szarkandi J.G."/>
            <person name="Papp V."/>
            <person name="Albert L."/>
            <person name="Andreopoulos W."/>
            <person name="Angelini C."/>
            <person name="Antonin V."/>
            <person name="Barry K.W."/>
            <person name="Bougher N.L."/>
            <person name="Buchanan P."/>
            <person name="Buyck B."/>
            <person name="Bense V."/>
            <person name="Catcheside P."/>
            <person name="Chovatia M."/>
            <person name="Cooper J."/>
            <person name="Damon W."/>
            <person name="Desjardin D."/>
            <person name="Finy P."/>
            <person name="Geml J."/>
            <person name="Haridas S."/>
            <person name="Hughes K."/>
            <person name="Justo A."/>
            <person name="Karasinski D."/>
            <person name="Kautmanova I."/>
            <person name="Kiss B."/>
            <person name="Kocsube S."/>
            <person name="Kotiranta H."/>
            <person name="LaButti K.M."/>
            <person name="Lechner B.E."/>
            <person name="Liimatainen K."/>
            <person name="Lipzen A."/>
            <person name="Lukacs Z."/>
            <person name="Mihaltcheva S."/>
            <person name="Morgado L.N."/>
            <person name="Niskanen T."/>
            <person name="Noordeloos M.E."/>
            <person name="Ohm R.A."/>
            <person name="Ortiz-Santana B."/>
            <person name="Ovrebo C."/>
            <person name="Racz N."/>
            <person name="Riley R."/>
            <person name="Savchenko A."/>
            <person name="Shiryaev A."/>
            <person name="Soop K."/>
            <person name="Spirin V."/>
            <person name="Szebenyi C."/>
            <person name="Tomsovsky M."/>
            <person name="Tulloss R.E."/>
            <person name="Uehling J."/>
            <person name="Grigoriev I.V."/>
            <person name="Vagvolgyi C."/>
            <person name="Papp T."/>
            <person name="Martin F.M."/>
            <person name="Miettinen O."/>
            <person name="Hibbett D.S."/>
            <person name="Nagy L.G."/>
        </authorList>
    </citation>
    <scope>NUCLEOTIDE SEQUENCE [LARGE SCALE GENOMIC DNA]</scope>
    <source>
        <strain evidence="1 2">HHB13444</strain>
    </source>
</reference>
<dbReference type="InParanoid" id="A0A5C3NZ22"/>
<dbReference type="Gene3D" id="1.10.10.10">
    <property type="entry name" value="Winged helix-like DNA-binding domain superfamily/Winged helix DNA-binding domain"/>
    <property type="match status" value="1"/>
</dbReference>
<gene>
    <name evidence="1" type="ORF">K466DRAFT_459417</name>
</gene>
<evidence type="ECO:0000313" key="1">
    <source>
        <dbReference type="EMBL" id="TFK78703.1"/>
    </source>
</evidence>